<comment type="caution">
    <text evidence="8">The sequence shown here is derived from an EMBL/GenBank/DDBJ whole genome shotgun (WGS) entry which is preliminary data.</text>
</comment>
<feature type="transmembrane region" description="Helical" evidence="6">
    <location>
        <begin position="393"/>
        <end position="419"/>
    </location>
</feature>
<dbReference type="EMBL" id="JAUFQU010000001">
    <property type="protein sequence ID" value="MDN3707791.1"/>
    <property type="molecule type" value="Genomic_DNA"/>
</dbReference>
<feature type="transmembrane region" description="Helical" evidence="6">
    <location>
        <begin position="362"/>
        <end position="381"/>
    </location>
</feature>
<evidence type="ECO:0000256" key="1">
    <source>
        <dbReference type="ARBA" id="ARBA00004651"/>
    </source>
</evidence>
<dbReference type="SUPFAM" id="SSF82689">
    <property type="entry name" value="Mechanosensitive channel protein MscS (YggB), C-terminal domain"/>
    <property type="match status" value="1"/>
</dbReference>
<evidence type="ECO:0000256" key="5">
    <source>
        <dbReference type="ARBA" id="ARBA00023136"/>
    </source>
</evidence>
<evidence type="ECO:0000256" key="6">
    <source>
        <dbReference type="SAM" id="Phobius"/>
    </source>
</evidence>
<evidence type="ECO:0000256" key="3">
    <source>
        <dbReference type="ARBA" id="ARBA00022692"/>
    </source>
</evidence>
<dbReference type="SUPFAM" id="SSF50182">
    <property type="entry name" value="Sm-like ribonucleoproteins"/>
    <property type="match status" value="1"/>
</dbReference>
<dbReference type="RefSeq" id="WP_290363745.1">
    <property type="nucleotide sequence ID" value="NZ_JAUFQU010000001.1"/>
</dbReference>
<evidence type="ECO:0000313" key="9">
    <source>
        <dbReference type="Proteomes" id="UP001242368"/>
    </source>
</evidence>
<evidence type="ECO:0000313" key="8">
    <source>
        <dbReference type="EMBL" id="MDN3707791.1"/>
    </source>
</evidence>
<feature type="transmembrane region" description="Helical" evidence="6">
    <location>
        <begin position="262"/>
        <end position="283"/>
    </location>
</feature>
<keyword evidence="9" id="KW-1185">Reference proteome</keyword>
<feature type="transmembrane region" description="Helical" evidence="6">
    <location>
        <begin position="314"/>
        <end position="332"/>
    </location>
</feature>
<dbReference type="Proteomes" id="UP001242368">
    <property type="component" value="Unassembled WGS sequence"/>
</dbReference>
<dbReference type="InterPro" id="IPR011066">
    <property type="entry name" value="MscS_channel_C_sf"/>
</dbReference>
<dbReference type="Gene3D" id="2.30.30.60">
    <property type="match status" value="1"/>
</dbReference>
<feature type="transmembrane region" description="Helical" evidence="6">
    <location>
        <begin position="200"/>
        <end position="224"/>
    </location>
</feature>
<evidence type="ECO:0000256" key="2">
    <source>
        <dbReference type="ARBA" id="ARBA00022475"/>
    </source>
</evidence>
<proteinExistence type="predicted"/>
<sequence>MCLLLLPFCLSAQEKSSDSTLHLINKQLKELKALRTKDSLKIDVLTHELKELLTRTSYTDSNGKSTEKENKDSLRIKQQLEEINRIKARTEGAPVVLQFDTLFRIYANLGPYTALERAQTSSNKIKNLYEKAFYHKDSLKIKHFYNSTTISYENEIIMGVSELDALWDGSTVEELALSNIEKINNSVLNLRKENSLQNKIYRLIELVLIIFAVGILIYFLNFLFRKMDSFILHHSSFLKKGLKVKNYELIKKNQLNSLISKFLILLKYIFFIIIFISSIPIALKLFPATQVWAEEMQKIFLEPLRSLSDSIIDYLPNLVKIIFIIIAIRFILRLLRYFTLEIERENLTLNGFHKEWAKPTYLIIRFLFICLTLIIVFPYLPGFDTVAFQGVSVFLGILISIGSSSAIANAVAGIVITYMRPFQTNDWIKTGNVIGVVIEKNSLVTRLKTINNEDVTVPNSAILSGPTINFSSIGKTDGLALTAQVKIRYEFDERIVTNLLISAALKTVGVSKRLSPYVFQLDLNEINATYEINALTFEPQNMYFIKSDLIKNIKKEFKDAEIPLSSIQYVEIKENPLLKK</sequence>
<reference evidence="9" key="1">
    <citation type="journal article" date="2019" name="Int. J. Syst. Evol. Microbiol.">
        <title>The Global Catalogue of Microorganisms (GCM) 10K type strain sequencing project: providing services to taxonomists for standard genome sequencing and annotation.</title>
        <authorList>
            <consortium name="The Broad Institute Genomics Platform"/>
            <consortium name="The Broad Institute Genome Sequencing Center for Infectious Disease"/>
            <person name="Wu L."/>
            <person name="Ma J."/>
        </authorList>
    </citation>
    <scope>NUCLEOTIDE SEQUENCE [LARGE SCALE GENOMIC DNA]</scope>
    <source>
        <strain evidence="9">CECT 7184</strain>
    </source>
</reference>
<keyword evidence="4 6" id="KW-1133">Transmembrane helix</keyword>
<evidence type="ECO:0000259" key="7">
    <source>
        <dbReference type="Pfam" id="PF00924"/>
    </source>
</evidence>
<gene>
    <name evidence="8" type="ORF">QW060_11780</name>
</gene>
<dbReference type="InterPro" id="IPR045275">
    <property type="entry name" value="MscS_archaea/bacteria_type"/>
</dbReference>
<dbReference type="InterPro" id="IPR006685">
    <property type="entry name" value="MscS_channel_2nd"/>
</dbReference>
<comment type="subcellular location">
    <subcellularLocation>
        <location evidence="1">Cell membrane</location>
        <topology evidence="1">Multi-pass membrane protein</topology>
    </subcellularLocation>
</comment>
<dbReference type="InterPro" id="IPR010920">
    <property type="entry name" value="LSM_dom_sf"/>
</dbReference>
<dbReference type="InterPro" id="IPR023408">
    <property type="entry name" value="MscS_beta-dom_sf"/>
</dbReference>
<name>A0ABT8CUW8_9FLAO</name>
<dbReference type="Pfam" id="PF00924">
    <property type="entry name" value="MS_channel_2nd"/>
    <property type="match status" value="1"/>
</dbReference>
<dbReference type="PANTHER" id="PTHR30221">
    <property type="entry name" value="SMALL-CONDUCTANCE MECHANOSENSITIVE CHANNEL"/>
    <property type="match status" value="1"/>
</dbReference>
<protein>
    <submittedName>
        <fullName evidence="8">Mechanosensitive ion channel</fullName>
    </submittedName>
</protein>
<feature type="domain" description="Mechanosensitive ion channel MscS" evidence="7">
    <location>
        <begin position="407"/>
        <end position="471"/>
    </location>
</feature>
<keyword evidence="5 6" id="KW-0472">Membrane</keyword>
<keyword evidence="2" id="KW-1003">Cell membrane</keyword>
<organism evidence="8 9">
    <name type="scientific">Paenimyroides ceti</name>
    <dbReference type="NCBI Taxonomy" id="395087"/>
    <lineage>
        <taxon>Bacteria</taxon>
        <taxon>Pseudomonadati</taxon>
        <taxon>Bacteroidota</taxon>
        <taxon>Flavobacteriia</taxon>
        <taxon>Flavobacteriales</taxon>
        <taxon>Flavobacteriaceae</taxon>
        <taxon>Paenimyroides</taxon>
    </lineage>
</organism>
<accession>A0ABT8CUW8</accession>
<keyword evidence="3 6" id="KW-0812">Transmembrane</keyword>
<evidence type="ECO:0000256" key="4">
    <source>
        <dbReference type="ARBA" id="ARBA00022989"/>
    </source>
</evidence>
<dbReference type="PANTHER" id="PTHR30221:SF18">
    <property type="entry name" value="SLL0590 PROTEIN"/>
    <property type="match status" value="1"/>
</dbReference>